<dbReference type="InterPro" id="IPR012340">
    <property type="entry name" value="NA-bd_OB-fold"/>
</dbReference>
<keyword evidence="2" id="KW-0233">DNA recombination</keyword>
<dbReference type="InterPro" id="IPR022572">
    <property type="entry name" value="DNA_rep/recomb_RecO_N"/>
</dbReference>
<evidence type="ECO:0000256" key="3">
    <source>
        <dbReference type="ARBA" id="ARBA00023204"/>
    </source>
</evidence>
<dbReference type="EMBL" id="CP094529">
    <property type="protein sequence ID" value="UOE37731.1"/>
    <property type="molecule type" value="Genomic_DNA"/>
</dbReference>
<feature type="domain" description="DNA replication/recombination mediator RecO N-terminal" evidence="4">
    <location>
        <begin position="2"/>
        <end position="77"/>
    </location>
</feature>
<sequence length="228" mass="26517">MISQNGFLLSFIKYGENDAILHCFTEDEGFQTYFLKGIYTKKNKKKAFLLPLNNLNITVNSNKNTAIKTISKFEIAQLSDIYTDIKANAVIFFVADFLNHILRNEDKNISIFREMEALIKQLESKNYSSHFVFLLIILRIQGVAPLLGEGNFLDPETGTFSHIETHHFFNDQTSLIWKTILTETNPYEIKIAQSQRKNFLDSVLIYYHYHVTDFRTPDSLEVLQQIFE</sequence>
<protein>
    <submittedName>
        <fullName evidence="5">DNA repair protein RecO</fullName>
    </submittedName>
</protein>
<dbReference type="Gene3D" id="2.40.50.140">
    <property type="entry name" value="Nucleic acid-binding proteins"/>
    <property type="match status" value="1"/>
</dbReference>
<dbReference type="NCBIfam" id="TIGR00613">
    <property type="entry name" value="reco"/>
    <property type="match status" value="1"/>
</dbReference>
<dbReference type="SUPFAM" id="SSF50249">
    <property type="entry name" value="Nucleic acid-binding proteins"/>
    <property type="match status" value="1"/>
</dbReference>
<dbReference type="RefSeq" id="WP_243576119.1">
    <property type="nucleotide sequence ID" value="NZ_CP094529.1"/>
</dbReference>
<dbReference type="Proteomes" id="UP000831068">
    <property type="component" value="Chromosome"/>
</dbReference>
<dbReference type="Pfam" id="PF02565">
    <property type="entry name" value="RecO_C"/>
    <property type="match status" value="1"/>
</dbReference>
<evidence type="ECO:0000313" key="6">
    <source>
        <dbReference type="Proteomes" id="UP000831068"/>
    </source>
</evidence>
<evidence type="ECO:0000256" key="2">
    <source>
        <dbReference type="ARBA" id="ARBA00023172"/>
    </source>
</evidence>
<reference evidence="5 6" key="1">
    <citation type="submission" date="2022-03" db="EMBL/GenBank/DDBJ databases">
        <title>Chryseobacterium sp. isolated from the Andong Sikhe.</title>
        <authorList>
            <person name="Won M."/>
            <person name="Kim S.-J."/>
            <person name="Kwon S.-W."/>
        </authorList>
    </citation>
    <scope>NUCLEOTIDE SEQUENCE [LARGE SCALE GENOMIC DNA]</scope>
    <source>
        <strain evidence="5 6">ADR-1</strain>
    </source>
</reference>
<dbReference type="PANTHER" id="PTHR33991:SF1">
    <property type="entry name" value="DNA REPAIR PROTEIN RECO"/>
    <property type="match status" value="1"/>
</dbReference>
<evidence type="ECO:0000313" key="5">
    <source>
        <dbReference type="EMBL" id="UOE37731.1"/>
    </source>
</evidence>
<dbReference type="Pfam" id="PF11967">
    <property type="entry name" value="RecO_N"/>
    <property type="match status" value="1"/>
</dbReference>
<accession>A0ABY4BEZ9</accession>
<keyword evidence="3" id="KW-0234">DNA repair</keyword>
<evidence type="ECO:0000256" key="1">
    <source>
        <dbReference type="ARBA" id="ARBA00022763"/>
    </source>
</evidence>
<organism evidence="5 6">
    <name type="scientific">Chryseobacterium oryzae</name>
    <dbReference type="NCBI Taxonomy" id="2929799"/>
    <lineage>
        <taxon>Bacteria</taxon>
        <taxon>Pseudomonadati</taxon>
        <taxon>Bacteroidota</taxon>
        <taxon>Flavobacteriia</taxon>
        <taxon>Flavobacteriales</taxon>
        <taxon>Weeksellaceae</taxon>
        <taxon>Chryseobacterium group</taxon>
        <taxon>Chryseobacterium</taxon>
    </lineage>
</organism>
<keyword evidence="6" id="KW-1185">Reference proteome</keyword>
<dbReference type="InterPro" id="IPR003717">
    <property type="entry name" value="RecO"/>
</dbReference>
<proteinExistence type="predicted"/>
<evidence type="ECO:0000259" key="4">
    <source>
        <dbReference type="Pfam" id="PF11967"/>
    </source>
</evidence>
<dbReference type="PANTHER" id="PTHR33991">
    <property type="entry name" value="DNA REPAIR PROTEIN RECO"/>
    <property type="match status" value="1"/>
</dbReference>
<gene>
    <name evidence="5" type="primary">recO</name>
    <name evidence="5" type="ORF">MTP08_11800</name>
</gene>
<keyword evidence="1" id="KW-0227">DNA damage</keyword>
<name>A0ABY4BEZ9_9FLAO</name>